<gene>
    <name evidence="7" type="ORF">ACFQ35_16250</name>
</gene>
<dbReference type="RefSeq" id="WP_289385430.1">
    <property type="nucleotide sequence ID" value="NZ_JAUCBM010000001.1"/>
</dbReference>
<keyword evidence="3 6" id="KW-0812">Transmembrane</keyword>
<dbReference type="Proteomes" id="UP001597263">
    <property type="component" value="Unassembled WGS sequence"/>
</dbReference>
<dbReference type="InterPro" id="IPR050833">
    <property type="entry name" value="Poly_Biosynth_Transport"/>
</dbReference>
<keyword evidence="4 6" id="KW-1133">Transmembrane helix</keyword>
<feature type="transmembrane region" description="Helical" evidence="6">
    <location>
        <begin position="341"/>
        <end position="363"/>
    </location>
</feature>
<keyword evidence="2" id="KW-1003">Cell membrane</keyword>
<feature type="transmembrane region" description="Helical" evidence="6">
    <location>
        <begin position="308"/>
        <end position="329"/>
    </location>
</feature>
<evidence type="ECO:0000313" key="7">
    <source>
        <dbReference type="EMBL" id="MFD1228694.1"/>
    </source>
</evidence>
<organism evidence="7 8">
    <name type="scientific">Pseudochrobactrum kiredjianiae</name>
    <dbReference type="NCBI Taxonomy" id="386305"/>
    <lineage>
        <taxon>Bacteria</taxon>
        <taxon>Pseudomonadati</taxon>
        <taxon>Pseudomonadota</taxon>
        <taxon>Alphaproteobacteria</taxon>
        <taxon>Hyphomicrobiales</taxon>
        <taxon>Brucellaceae</taxon>
        <taxon>Pseudochrobactrum</taxon>
    </lineage>
</organism>
<feature type="transmembrane region" description="Helical" evidence="6">
    <location>
        <begin position="375"/>
        <end position="395"/>
    </location>
</feature>
<feature type="transmembrane region" description="Helical" evidence="6">
    <location>
        <begin position="194"/>
        <end position="212"/>
    </location>
</feature>
<name>A0ABW3V9C8_9HYPH</name>
<proteinExistence type="predicted"/>
<evidence type="ECO:0000313" key="8">
    <source>
        <dbReference type="Proteomes" id="UP001597263"/>
    </source>
</evidence>
<keyword evidence="8" id="KW-1185">Reference proteome</keyword>
<dbReference type="PANTHER" id="PTHR30250">
    <property type="entry name" value="PST FAMILY PREDICTED COLANIC ACID TRANSPORTER"/>
    <property type="match status" value="1"/>
</dbReference>
<protein>
    <submittedName>
        <fullName evidence="7">Lipopolysaccharide biosynthesis protein</fullName>
    </submittedName>
</protein>
<evidence type="ECO:0000256" key="2">
    <source>
        <dbReference type="ARBA" id="ARBA00022475"/>
    </source>
</evidence>
<evidence type="ECO:0000256" key="4">
    <source>
        <dbReference type="ARBA" id="ARBA00022989"/>
    </source>
</evidence>
<comment type="subcellular location">
    <subcellularLocation>
        <location evidence="1">Cell membrane</location>
        <topology evidence="1">Multi-pass membrane protein</topology>
    </subcellularLocation>
</comment>
<feature type="transmembrane region" description="Helical" evidence="6">
    <location>
        <begin position="132"/>
        <end position="156"/>
    </location>
</feature>
<dbReference type="PANTHER" id="PTHR30250:SF11">
    <property type="entry name" value="O-ANTIGEN TRANSPORTER-RELATED"/>
    <property type="match status" value="1"/>
</dbReference>
<evidence type="ECO:0000256" key="1">
    <source>
        <dbReference type="ARBA" id="ARBA00004651"/>
    </source>
</evidence>
<evidence type="ECO:0000256" key="3">
    <source>
        <dbReference type="ARBA" id="ARBA00022692"/>
    </source>
</evidence>
<feature type="transmembrane region" description="Helical" evidence="6">
    <location>
        <begin position="98"/>
        <end position="120"/>
    </location>
</feature>
<dbReference type="EMBL" id="JBHTMA010000040">
    <property type="protein sequence ID" value="MFD1228694.1"/>
    <property type="molecule type" value="Genomic_DNA"/>
</dbReference>
<feature type="transmembrane region" description="Helical" evidence="6">
    <location>
        <begin position="55"/>
        <end position="77"/>
    </location>
</feature>
<dbReference type="Pfam" id="PF01943">
    <property type="entry name" value="Polysacc_synt"/>
    <property type="match status" value="1"/>
</dbReference>
<comment type="caution">
    <text evidence="7">The sequence shown here is derived from an EMBL/GenBank/DDBJ whole genome shotgun (WGS) entry which is preliminary data.</text>
</comment>
<keyword evidence="5 6" id="KW-0472">Membrane</keyword>
<dbReference type="InterPro" id="IPR002797">
    <property type="entry name" value="Polysacc_synth"/>
</dbReference>
<feature type="transmembrane region" description="Helical" evidence="6">
    <location>
        <begin position="401"/>
        <end position="423"/>
    </location>
</feature>
<evidence type="ECO:0000256" key="6">
    <source>
        <dbReference type="SAM" id="Phobius"/>
    </source>
</evidence>
<evidence type="ECO:0000256" key="5">
    <source>
        <dbReference type="ARBA" id="ARBA00023136"/>
    </source>
</evidence>
<accession>A0ABW3V9C8</accession>
<feature type="transmembrane region" description="Helical" evidence="6">
    <location>
        <begin position="168"/>
        <end position="188"/>
    </location>
</feature>
<sequence>MSETELPDNGLPARIRRYLPSLLSYMASSGSLIMASVAQLVTFAILARFLGASEFGMFITIMAITSIAVHLCGIGGAESLLRRVAQNKTIYPEMLGHNLILVSISGSLLVAAGMFILPYWVSFSTDPLTDQISLFLFLVTNIVLLRLILLVEAIYIGHSNFKAANLSVVGFAFARTLAAILACIAFGVDTISGWAWWQFICHVLVTGFYWLWLKPLGMPKFHIVREELKLGIFFATPFIFRAIRQNIDLLLLGLLLSPAVIGSYGVARRIVDSSYLNIDAMSRLLYPRFAKMSANGIDKAWPLAQKSVVMAVGIAVFTAVVIYCLAPYLPLIFGSEYQSMIYFTQVLCWVIIFYALWSVAVEVMGAAGEHVYRAAILNTGNILGAPVLALATWLMPPTGTFISIYLIEFSIALCAWLFLYKLVRKAAQARMN</sequence>
<feature type="transmembrane region" description="Helical" evidence="6">
    <location>
        <begin position="22"/>
        <end position="49"/>
    </location>
</feature>
<reference evidence="8" key="1">
    <citation type="journal article" date="2019" name="Int. J. Syst. Evol. Microbiol.">
        <title>The Global Catalogue of Microorganisms (GCM) 10K type strain sequencing project: providing services to taxonomists for standard genome sequencing and annotation.</title>
        <authorList>
            <consortium name="The Broad Institute Genomics Platform"/>
            <consortium name="The Broad Institute Genome Sequencing Center for Infectious Disease"/>
            <person name="Wu L."/>
            <person name="Ma J."/>
        </authorList>
    </citation>
    <scope>NUCLEOTIDE SEQUENCE [LARGE SCALE GENOMIC DNA]</scope>
    <source>
        <strain evidence="8">CCUG 49584</strain>
    </source>
</reference>